<evidence type="ECO:0000313" key="3">
    <source>
        <dbReference type="EMBL" id="AZV25901.1"/>
    </source>
</evidence>
<dbReference type="SMART" id="SM00869">
    <property type="entry name" value="Autotransporter"/>
    <property type="match status" value="1"/>
</dbReference>
<dbReference type="Proteomes" id="UP000282760">
    <property type="component" value="Chromosome"/>
</dbReference>
<name>A0A3T0JR19_PSESX</name>
<dbReference type="NCBIfam" id="TIGR01414">
    <property type="entry name" value="autotrans_barl"/>
    <property type="match status" value="1"/>
</dbReference>
<dbReference type="InterPro" id="IPR051551">
    <property type="entry name" value="Autotransporter_adhesion"/>
</dbReference>
<dbReference type="GO" id="GO:0019867">
    <property type="term" value="C:outer membrane"/>
    <property type="evidence" value="ECO:0007669"/>
    <property type="project" value="InterPro"/>
</dbReference>
<dbReference type="PANTHER" id="PTHR35037">
    <property type="entry name" value="C-TERMINAL REGION OF AIDA-LIKE PROTEIN"/>
    <property type="match status" value="1"/>
</dbReference>
<evidence type="ECO:0000259" key="2">
    <source>
        <dbReference type="PROSITE" id="PS51208"/>
    </source>
</evidence>
<reference evidence="3 4" key="1">
    <citation type="submission" date="2017-11" db="EMBL/GenBank/DDBJ databases">
        <title>Effect of PGPRs.</title>
        <authorList>
            <person name="Oliva R."/>
            <person name="Nong J."/>
            <person name="Roman V."/>
        </authorList>
    </citation>
    <scope>NUCLEOTIDE SEQUENCE [LARGE SCALE GENOMIC DNA]</scope>
    <source>
        <strain evidence="3">Inb918</strain>
    </source>
</reference>
<gene>
    <name evidence="3" type="ORF">CT157_07750</name>
</gene>
<dbReference type="AlphaFoldDB" id="A0A3T0JR19"/>
<evidence type="ECO:0000313" key="4">
    <source>
        <dbReference type="Proteomes" id="UP000282760"/>
    </source>
</evidence>
<dbReference type="Gene3D" id="2.40.128.130">
    <property type="entry name" value="Autotransporter beta-domain"/>
    <property type="match status" value="1"/>
</dbReference>
<dbReference type="InterPro" id="IPR036709">
    <property type="entry name" value="Autotransporte_beta_dom_sf"/>
</dbReference>
<keyword evidence="1" id="KW-0732">Signal</keyword>
<dbReference type="InterPro" id="IPR003991">
    <property type="entry name" value="Pertactin_virulence_factor"/>
</dbReference>
<dbReference type="InterPro" id="IPR011050">
    <property type="entry name" value="Pectin_lyase_fold/virulence"/>
</dbReference>
<feature type="domain" description="Autotransporter" evidence="2">
    <location>
        <begin position="497"/>
        <end position="765"/>
    </location>
</feature>
<proteinExistence type="predicted"/>
<dbReference type="Pfam" id="PF03212">
    <property type="entry name" value="Pertactin"/>
    <property type="match status" value="1"/>
</dbReference>
<sequence>MKKLSGRFNGPVVKSTMGALMFVPAFSFFGDGVQAAVIVDNTSRDIDATTAPIDYLVRNKGVLNVNGATTRSITIRSGSTLNINGATVVGNPGGEGITVTSSRGTINQATVTSDDIGLAVNRSSIAAGGSTVDVSNSQIRGDVFGAQVTGLSTLSLANTQVTGTGSNGIGADLLGGALNASAGTVITGQATGVRMVNDTDNVGARSLSLDNATVQGVNGSAVLVDRGTNATVNLSNGASLLAGNNLLLDVQGASTAAMTVGNSELQGDINIAGNSTGNLTFDQGRMTGDVLVENGSTANVTLQNSSQFTGRLDKVNGVTVNSGSIWTLTGNDTVGTLAMNGGTVRFGAQDVPNTFYQLNVGTLAGSPDGSSTFAMKGNFATGQHDFLNVTGVATGQFGLLVTASGLDALNPQQLTLVHTAAGDAQFALRGGRVDLGTWSYDLAQRPGETGGTEWFLDPATQVISPGASAVLALFNSPITLLYGEASSLRSRMGELRFNGGQSGAWARTYSSQYNVSGRSGVAYKQKQRGLSLGADARLNDSDVLVGVMGGFSQSDLNLDHGTSGTVKSYYFGPYVTWMDRYTGYYVDGLLKFNQFQNEAKVGLSDGTRAKGDYDNWGVSASVEAGRHIKLSNDYFIEPFVQFSAAQIQGKRFSLDNDMQADGDHARSLLGKVGTTFGRNFDIGNGAVAQPYVRAAIANEFVNNNKVKVNESNVFNNDLSGPRAEIGAGVAVALSKKWQVHVDLDYSNGEHIEQPFGVSLGGRYSF</sequence>
<dbReference type="InterPro" id="IPR005546">
    <property type="entry name" value="Autotransporte_beta"/>
</dbReference>
<organism evidence="3 4">
    <name type="scientific">Pseudomonas syringae</name>
    <dbReference type="NCBI Taxonomy" id="317"/>
    <lineage>
        <taxon>Bacteria</taxon>
        <taxon>Pseudomonadati</taxon>
        <taxon>Pseudomonadota</taxon>
        <taxon>Gammaproteobacteria</taxon>
        <taxon>Pseudomonadales</taxon>
        <taxon>Pseudomonadaceae</taxon>
        <taxon>Pseudomonas</taxon>
    </lineage>
</organism>
<dbReference type="PRINTS" id="PR01484">
    <property type="entry name" value="PRTACTNFAMLY"/>
</dbReference>
<dbReference type="SUPFAM" id="SSF51126">
    <property type="entry name" value="Pectin lyase-like"/>
    <property type="match status" value="1"/>
</dbReference>
<evidence type="ECO:0000256" key="1">
    <source>
        <dbReference type="ARBA" id="ARBA00022729"/>
    </source>
</evidence>
<dbReference type="EMBL" id="CP024646">
    <property type="protein sequence ID" value="AZV25901.1"/>
    <property type="molecule type" value="Genomic_DNA"/>
</dbReference>
<protein>
    <submittedName>
        <fullName evidence="3">Autotransporter outer membrane beta-barrel domain-containing protein</fullName>
    </submittedName>
</protein>
<dbReference type="PANTHER" id="PTHR35037:SF7">
    <property type="entry name" value="AUTOTRANSPORTER"/>
    <property type="match status" value="1"/>
</dbReference>
<dbReference type="SUPFAM" id="SSF103515">
    <property type="entry name" value="Autotransporter"/>
    <property type="match status" value="1"/>
</dbReference>
<dbReference type="PROSITE" id="PS51208">
    <property type="entry name" value="AUTOTRANSPORTER"/>
    <property type="match status" value="1"/>
</dbReference>
<dbReference type="InterPro" id="IPR006315">
    <property type="entry name" value="OM_autotransptr_brl_dom"/>
</dbReference>
<accession>A0A3T0JR19</accession>
<dbReference type="CDD" id="cd01343">
    <property type="entry name" value="PL1_Passenger_AT"/>
    <property type="match status" value="1"/>
</dbReference>
<dbReference type="InterPro" id="IPR004899">
    <property type="entry name" value="Pertactin_central"/>
</dbReference>
<dbReference type="InterPro" id="IPR012332">
    <property type="entry name" value="Autotransporter_pectin_lyase_C"/>
</dbReference>
<dbReference type="Pfam" id="PF03797">
    <property type="entry name" value="Autotransporter"/>
    <property type="match status" value="1"/>
</dbReference>
<dbReference type="Gene3D" id="2.160.20.20">
    <property type="match status" value="1"/>
</dbReference>